<name>A0AAD5C719_AMBAR</name>
<gene>
    <name evidence="2" type="ORF">M8C21_010877</name>
</gene>
<dbReference type="EMBL" id="JAMZMK010009446">
    <property type="protein sequence ID" value="KAI7735713.1"/>
    <property type="molecule type" value="Genomic_DNA"/>
</dbReference>
<reference evidence="2" key="1">
    <citation type="submission" date="2022-06" db="EMBL/GenBank/DDBJ databases">
        <title>Uncovering the hologenomic basis of an extraordinary plant invasion.</title>
        <authorList>
            <person name="Bieker V.C."/>
            <person name="Martin M.D."/>
            <person name="Gilbert T."/>
            <person name="Hodgins K."/>
            <person name="Battlay P."/>
            <person name="Petersen B."/>
            <person name="Wilson J."/>
        </authorList>
    </citation>
    <scope>NUCLEOTIDE SEQUENCE</scope>
    <source>
        <strain evidence="2">AA19_3_7</strain>
        <tissue evidence="2">Leaf</tissue>
    </source>
</reference>
<sequence length="126" mass="14567">RAVISVLEKVRVDILQSKPTEKKDNEQSGLRTLYEEEIGCNTGRTKERAWRNTNTHTPKKKLKQTQKVMSKTKKRAWRNTNTQISKKKLKPIRKLPDDGDGDVEHLDPKQENNKMVDNVSPMLDSV</sequence>
<protein>
    <submittedName>
        <fullName evidence="2">Uncharacterized protein</fullName>
    </submittedName>
</protein>
<organism evidence="2 3">
    <name type="scientific">Ambrosia artemisiifolia</name>
    <name type="common">Common ragweed</name>
    <dbReference type="NCBI Taxonomy" id="4212"/>
    <lineage>
        <taxon>Eukaryota</taxon>
        <taxon>Viridiplantae</taxon>
        <taxon>Streptophyta</taxon>
        <taxon>Embryophyta</taxon>
        <taxon>Tracheophyta</taxon>
        <taxon>Spermatophyta</taxon>
        <taxon>Magnoliopsida</taxon>
        <taxon>eudicotyledons</taxon>
        <taxon>Gunneridae</taxon>
        <taxon>Pentapetalae</taxon>
        <taxon>asterids</taxon>
        <taxon>campanulids</taxon>
        <taxon>Asterales</taxon>
        <taxon>Asteraceae</taxon>
        <taxon>Asteroideae</taxon>
        <taxon>Heliantheae alliance</taxon>
        <taxon>Heliantheae</taxon>
        <taxon>Ambrosia</taxon>
    </lineage>
</organism>
<comment type="caution">
    <text evidence="2">The sequence shown here is derived from an EMBL/GenBank/DDBJ whole genome shotgun (WGS) entry which is preliminary data.</text>
</comment>
<accession>A0AAD5C719</accession>
<evidence type="ECO:0000313" key="3">
    <source>
        <dbReference type="Proteomes" id="UP001206925"/>
    </source>
</evidence>
<keyword evidence="3" id="KW-1185">Reference proteome</keyword>
<dbReference type="AlphaFoldDB" id="A0AAD5C719"/>
<evidence type="ECO:0000256" key="1">
    <source>
        <dbReference type="SAM" id="MobiDB-lite"/>
    </source>
</evidence>
<feature type="compositionally biased region" description="Basic residues" evidence="1">
    <location>
        <begin position="57"/>
        <end position="77"/>
    </location>
</feature>
<dbReference type="Proteomes" id="UP001206925">
    <property type="component" value="Unassembled WGS sequence"/>
</dbReference>
<feature type="region of interest" description="Disordered" evidence="1">
    <location>
        <begin position="44"/>
        <end position="126"/>
    </location>
</feature>
<evidence type="ECO:0000313" key="2">
    <source>
        <dbReference type="EMBL" id="KAI7735713.1"/>
    </source>
</evidence>
<feature type="non-terminal residue" evidence="2">
    <location>
        <position position="1"/>
    </location>
</feature>
<proteinExistence type="predicted"/>
<feature type="compositionally biased region" description="Basic and acidic residues" evidence="1">
    <location>
        <begin position="94"/>
        <end position="114"/>
    </location>
</feature>